<feature type="site" description="Interaction with tRNA" evidence="14">
    <location>
        <position position="127"/>
    </location>
</feature>
<evidence type="ECO:0000256" key="13">
    <source>
        <dbReference type="ARBA" id="ARBA00051542"/>
    </source>
</evidence>
<dbReference type="GO" id="GO:0002143">
    <property type="term" value="P:tRNA wobble position uridine thiolation"/>
    <property type="evidence" value="ECO:0007669"/>
    <property type="project" value="TreeGrafter"/>
</dbReference>
<dbReference type="Pfam" id="PF20258">
    <property type="entry name" value="tRNA_Me_trans_C"/>
    <property type="match status" value="1"/>
</dbReference>
<feature type="region of interest" description="Interaction with tRNA" evidence="14">
    <location>
        <begin position="150"/>
        <end position="152"/>
    </location>
</feature>
<feature type="active site" description="Nucleophile" evidence="14">
    <location>
        <position position="101"/>
    </location>
</feature>
<dbReference type="PATRIC" id="fig|1495769.3.peg.256"/>
<evidence type="ECO:0000256" key="10">
    <source>
        <dbReference type="ARBA" id="ARBA00022840"/>
    </source>
</evidence>
<dbReference type="Pfam" id="PF03054">
    <property type="entry name" value="tRNA_Me_trans"/>
    <property type="match status" value="1"/>
</dbReference>
<feature type="binding site" evidence="14">
    <location>
        <position position="126"/>
    </location>
    <ligand>
        <name>ATP</name>
        <dbReference type="ChEBI" id="CHEBI:30616"/>
    </ligand>
</feature>
<dbReference type="InterPro" id="IPR046884">
    <property type="entry name" value="MnmA-like_central"/>
</dbReference>
<dbReference type="InterPro" id="IPR014729">
    <property type="entry name" value="Rossmann-like_a/b/a_fold"/>
</dbReference>
<protein>
    <recommendedName>
        <fullName evidence="4 14">tRNA-specific 2-thiouridylase MnmA</fullName>
        <ecNumber evidence="3 14">2.8.1.13</ecNumber>
    </recommendedName>
</protein>
<dbReference type="HOGENOM" id="CLU_035188_1_0_6"/>
<feature type="domain" description="tRNA-specific 2-thiouridylase MnmA-like C-terminal" evidence="15">
    <location>
        <begin position="287"/>
        <end position="363"/>
    </location>
</feature>
<organism evidence="17 18">
    <name type="scientific">Candidatus Johnevansia muelleri</name>
    <dbReference type="NCBI Taxonomy" id="1495769"/>
    <lineage>
        <taxon>Bacteria</taxon>
        <taxon>Pseudomonadati</taxon>
        <taxon>Pseudomonadota</taxon>
        <taxon>Gammaproteobacteria</taxon>
        <taxon>Candidatus Johnevansiales</taxon>
        <taxon>Candidatus Johnevansiaceae</taxon>
        <taxon>Candidatus Johnevansia</taxon>
    </lineage>
</organism>
<keyword evidence="18" id="KW-1185">Reference proteome</keyword>
<keyword evidence="5 14" id="KW-0963">Cytoplasm</keyword>
<dbReference type="Gene3D" id="2.30.30.280">
    <property type="entry name" value="Adenine nucleotide alpha hydrolases-like domains"/>
    <property type="match status" value="1"/>
</dbReference>
<keyword evidence="9 14" id="KW-0547">Nucleotide-binding</keyword>
<dbReference type="FunFam" id="2.30.30.280:FF:000001">
    <property type="entry name" value="tRNA-specific 2-thiouridylase MnmA"/>
    <property type="match status" value="1"/>
</dbReference>
<dbReference type="NCBIfam" id="NF001138">
    <property type="entry name" value="PRK00143.1"/>
    <property type="match status" value="1"/>
</dbReference>
<dbReference type="Gene3D" id="3.40.50.620">
    <property type="entry name" value="HUPs"/>
    <property type="match status" value="1"/>
</dbReference>
<keyword evidence="10 14" id="KW-0067">ATP-binding</keyword>
<dbReference type="CDD" id="cd01998">
    <property type="entry name" value="MnmA_TRMU-like"/>
    <property type="match status" value="1"/>
</dbReference>
<evidence type="ECO:0000256" key="9">
    <source>
        <dbReference type="ARBA" id="ARBA00022741"/>
    </source>
</evidence>
<dbReference type="Proteomes" id="UP000032420">
    <property type="component" value="Chromosome I"/>
</dbReference>
<dbReference type="NCBIfam" id="TIGR00420">
    <property type="entry name" value="trmU"/>
    <property type="match status" value="1"/>
</dbReference>
<comment type="caution">
    <text evidence="14">Lacks conserved residue(s) required for the propagation of feature annotation.</text>
</comment>
<sequence>MKNKLKIIVAMSGGVDSSVAAVLLIKQGYNVEGLFMKNWTKDDNTKYCTAKIDLLYAQQVCSNLNIHLHINNFSKEYWEKVFKNFINEYNIGKTPNPDILCNKEIKFKVFFYYAKNFLGADLIATGHYARKYISNITGNVYLFKGLSKKKDQSYFLYSINNFALKHTLFPLGNLEKSTVRKIAEKESLITSKKKDSMGICFIGKRKFKNFISQYINAVPGNIETYKGIIIGKHNGLIYYTIGQRKGIGIGGNSNFIESPWYVIKKDLNRHVLIVIQGKYNPLLYHNTIISESLSWILGTPPIINNFLKLKAKIRYSQKDQICKVFFKNNGSIYVMFYKHQRAITPGQSIVLYDGENCLGGGIIKYSFNNECR</sequence>
<dbReference type="STRING" id="1495769.CEM_277"/>
<evidence type="ECO:0000256" key="8">
    <source>
        <dbReference type="ARBA" id="ARBA00022694"/>
    </source>
</evidence>
<evidence type="ECO:0000259" key="16">
    <source>
        <dbReference type="Pfam" id="PF20259"/>
    </source>
</evidence>
<dbReference type="KEGG" id="eme:CEM_277"/>
<feature type="region of interest" description="Interaction with target base in tRNA" evidence="14">
    <location>
        <begin position="96"/>
        <end position="98"/>
    </location>
</feature>
<keyword evidence="11 14" id="KW-0694">RNA-binding</keyword>
<evidence type="ECO:0000256" key="1">
    <source>
        <dbReference type="ARBA" id="ARBA00004496"/>
    </source>
</evidence>
<dbReference type="InterPro" id="IPR004506">
    <property type="entry name" value="MnmA-like"/>
</dbReference>
<reference evidence="18" key="1">
    <citation type="submission" date="2014-07" db="EMBL/GenBank/DDBJ databases">
        <authorList>
            <person name="Santos-Garcia D."/>
        </authorList>
    </citation>
    <scope>NUCLEOTIDE SEQUENCE [LARGE SCALE GENOMIC DNA]</scope>
</reference>
<evidence type="ECO:0000313" key="17">
    <source>
        <dbReference type="EMBL" id="CDZ16534.1"/>
    </source>
</evidence>
<dbReference type="GO" id="GO:0103016">
    <property type="term" value="F:tRNA-uridine 2-sulfurtransferase activity"/>
    <property type="evidence" value="ECO:0007669"/>
    <property type="project" value="UniProtKB-EC"/>
</dbReference>
<dbReference type="PANTHER" id="PTHR11933">
    <property type="entry name" value="TRNA 5-METHYLAMINOMETHYL-2-THIOURIDYLATE -METHYLTRANSFERASE"/>
    <property type="match status" value="1"/>
</dbReference>
<evidence type="ECO:0000256" key="14">
    <source>
        <dbReference type="HAMAP-Rule" id="MF_00144"/>
    </source>
</evidence>
<proteinExistence type="inferred from homology"/>
<feature type="site" description="Interaction with tRNA" evidence="14">
    <location>
        <position position="347"/>
    </location>
</feature>
<comment type="function">
    <text evidence="14">Catalyzes the 2-thiolation of uridine at the wobble position (U34) of tRNA, leading to the formation of s(2)U34.</text>
</comment>
<comment type="similarity">
    <text evidence="2 14">Belongs to the MnmA/TRMU family.</text>
</comment>
<keyword evidence="12" id="KW-1015">Disulfide bond</keyword>
<keyword evidence="8 14" id="KW-0819">tRNA processing</keyword>
<dbReference type="FunFam" id="3.40.50.620:FF:000004">
    <property type="entry name" value="tRNA-specific 2-thiouridylase MnmA"/>
    <property type="match status" value="1"/>
</dbReference>
<dbReference type="EMBL" id="LM655252">
    <property type="protein sequence ID" value="CDZ16534.1"/>
    <property type="molecule type" value="Genomic_DNA"/>
</dbReference>
<feature type="region of interest" description="Interaction with tRNA" evidence="14">
    <location>
        <begin position="314"/>
        <end position="315"/>
    </location>
</feature>
<dbReference type="Gene3D" id="2.40.30.10">
    <property type="entry name" value="Translation factors"/>
    <property type="match status" value="1"/>
</dbReference>
<evidence type="ECO:0000259" key="15">
    <source>
        <dbReference type="Pfam" id="PF20258"/>
    </source>
</evidence>
<dbReference type="SUPFAM" id="SSF52402">
    <property type="entry name" value="Adenine nucleotide alpha hydrolases-like"/>
    <property type="match status" value="1"/>
</dbReference>
<dbReference type="FunFam" id="2.40.30.10:FF:000023">
    <property type="entry name" value="tRNA-specific 2-thiouridylase MnmA"/>
    <property type="match status" value="1"/>
</dbReference>
<comment type="catalytic activity">
    <reaction evidence="13 14">
        <text>S-sulfanyl-L-cysteinyl-[protein] + uridine(34) in tRNA + AH2 + ATP = 2-thiouridine(34) in tRNA + L-cysteinyl-[protein] + A + AMP + diphosphate + H(+)</text>
        <dbReference type="Rhea" id="RHEA:47032"/>
        <dbReference type="Rhea" id="RHEA-COMP:10131"/>
        <dbReference type="Rhea" id="RHEA-COMP:11726"/>
        <dbReference type="Rhea" id="RHEA-COMP:11727"/>
        <dbReference type="Rhea" id="RHEA-COMP:11728"/>
        <dbReference type="ChEBI" id="CHEBI:13193"/>
        <dbReference type="ChEBI" id="CHEBI:15378"/>
        <dbReference type="ChEBI" id="CHEBI:17499"/>
        <dbReference type="ChEBI" id="CHEBI:29950"/>
        <dbReference type="ChEBI" id="CHEBI:30616"/>
        <dbReference type="ChEBI" id="CHEBI:33019"/>
        <dbReference type="ChEBI" id="CHEBI:61963"/>
        <dbReference type="ChEBI" id="CHEBI:65315"/>
        <dbReference type="ChEBI" id="CHEBI:87170"/>
        <dbReference type="ChEBI" id="CHEBI:456215"/>
        <dbReference type="EC" id="2.8.1.13"/>
    </reaction>
</comment>
<dbReference type="AlphaFoldDB" id="A0A078KIE9"/>
<dbReference type="GO" id="GO:0005737">
    <property type="term" value="C:cytoplasm"/>
    <property type="evidence" value="ECO:0007669"/>
    <property type="project" value="UniProtKB-SubCell"/>
</dbReference>
<dbReference type="EC" id="2.8.1.13" evidence="3 14"/>
<evidence type="ECO:0000313" key="18">
    <source>
        <dbReference type="Proteomes" id="UP000032420"/>
    </source>
</evidence>
<name>A0A078KIE9_9GAMM</name>
<evidence type="ECO:0000256" key="12">
    <source>
        <dbReference type="ARBA" id="ARBA00023157"/>
    </source>
</evidence>
<comment type="subcellular location">
    <subcellularLocation>
        <location evidence="1 14">Cytoplasm</location>
    </subcellularLocation>
</comment>
<evidence type="ECO:0000256" key="5">
    <source>
        <dbReference type="ARBA" id="ARBA00022490"/>
    </source>
</evidence>
<gene>
    <name evidence="14 17" type="primary">mnmA</name>
    <name evidence="17" type="ORF">CEM_277</name>
</gene>
<evidence type="ECO:0000256" key="11">
    <source>
        <dbReference type="ARBA" id="ARBA00022884"/>
    </source>
</evidence>
<dbReference type="InterPro" id="IPR023382">
    <property type="entry name" value="MnmA-like_central_sf"/>
</dbReference>
<dbReference type="PANTHER" id="PTHR11933:SF5">
    <property type="entry name" value="MITOCHONDRIAL TRNA-SPECIFIC 2-THIOURIDYLASE 1"/>
    <property type="match status" value="1"/>
</dbReference>
<dbReference type="GO" id="GO:0005524">
    <property type="term" value="F:ATP binding"/>
    <property type="evidence" value="ECO:0007669"/>
    <property type="project" value="UniProtKB-KW"/>
</dbReference>
<keyword evidence="7 14" id="KW-0808">Transferase</keyword>
<dbReference type="InterPro" id="IPR046885">
    <property type="entry name" value="MnmA-like_C"/>
</dbReference>
<evidence type="ECO:0000256" key="3">
    <source>
        <dbReference type="ARBA" id="ARBA00011949"/>
    </source>
</evidence>
<evidence type="ECO:0000256" key="6">
    <source>
        <dbReference type="ARBA" id="ARBA00022555"/>
    </source>
</evidence>
<accession>A0A078KIE9</accession>
<feature type="active site" description="Cysteine persulfide intermediate" evidence="14">
    <location>
        <position position="200"/>
    </location>
</feature>
<keyword evidence="6 14" id="KW-0820">tRNA-binding</keyword>
<feature type="binding site" evidence="14">
    <location>
        <position position="36"/>
    </location>
    <ligand>
        <name>ATP</name>
        <dbReference type="ChEBI" id="CHEBI:30616"/>
    </ligand>
</feature>
<feature type="binding site" evidence="14">
    <location>
        <begin position="10"/>
        <end position="17"/>
    </location>
    <ligand>
        <name>ATP</name>
        <dbReference type="ChEBI" id="CHEBI:30616"/>
    </ligand>
</feature>
<evidence type="ECO:0000256" key="2">
    <source>
        <dbReference type="ARBA" id="ARBA00006191"/>
    </source>
</evidence>
<dbReference type="HAMAP" id="MF_00144">
    <property type="entry name" value="tRNA_thiouridyl_MnmA"/>
    <property type="match status" value="1"/>
</dbReference>
<dbReference type="GO" id="GO:0000049">
    <property type="term" value="F:tRNA binding"/>
    <property type="evidence" value="ECO:0007669"/>
    <property type="project" value="UniProtKB-KW"/>
</dbReference>
<evidence type="ECO:0000256" key="4">
    <source>
        <dbReference type="ARBA" id="ARBA00013805"/>
    </source>
</evidence>
<feature type="domain" description="tRNA-specific 2-thiouridylase MnmA-like central" evidence="16">
    <location>
        <begin position="208"/>
        <end position="274"/>
    </location>
</feature>
<evidence type="ECO:0000256" key="7">
    <source>
        <dbReference type="ARBA" id="ARBA00022679"/>
    </source>
</evidence>
<dbReference type="Pfam" id="PF20259">
    <property type="entry name" value="tRNA_Me_trans_M"/>
    <property type="match status" value="1"/>
</dbReference>